<feature type="transmembrane region" description="Helical" evidence="1">
    <location>
        <begin position="322"/>
        <end position="341"/>
    </location>
</feature>
<dbReference type="PANTHER" id="PTHR31061">
    <property type="entry name" value="LD22376P"/>
    <property type="match status" value="1"/>
</dbReference>
<evidence type="ECO:0000313" key="4">
    <source>
        <dbReference type="Proteomes" id="UP000239590"/>
    </source>
</evidence>
<keyword evidence="1" id="KW-0812">Transmembrane</keyword>
<name>A0A2S7IFW4_9BACT</name>
<feature type="transmembrane region" description="Helical" evidence="1">
    <location>
        <begin position="115"/>
        <end position="132"/>
    </location>
</feature>
<dbReference type="OrthoDB" id="9788724at2"/>
<evidence type="ECO:0000256" key="1">
    <source>
        <dbReference type="SAM" id="Phobius"/>
    </source>
</evidence>
<feature type="transmembrane region" description="Helical" evidence="1">
    <location>
        <begin position="361"/>
        <end position="379"/>
    </location>
</feature>
<dbReference type="InterPro" id="IPR032176">
    <property type="entry name" value="DUF5009"/>
</dbReference>
<reference evidence="4" key="1">
    <citation type="submission" date="2018-02" db="EMBL/GenBank/DDBJ databases">
        <title>Genome sequencing of Solimonas sp. HR-BB.</title>
        <authorList>
            <person name="Lee Y."/>
            <person name="Jeon C.O."/>
        </authorList>
    </citation>
    <scope>NUCLEOTIDE SEQUENCE [LARGE SCALE GENOMIC DNA]</scope>
    <source>
        <strain evidence="4">HR-U</strain>
    </source>
</reference>
<gene>
    <name evidence="3" type="ORF">C5O19_21845</name>
</gene>
<feature type="transmembrane region" description="Helical" evidence="1">
    <location>
        <begin position="85"/>
        <end position="103"/>
    </location>
</feature>
<organism evidence="3 4">
    <name type="scientific">Siphonobacter curvatus</name>
    <dbReference type="NCBI Taxonomy" id="2094562"/>
    <lineage>
        <taxon>Bacteria</taxon>
        <taxon>Pseudomonadati</taxon>
        <taxon>Bacteroidota</taxon>
        <taxon>Cytophagia</taxon>
        <taxon>Cytophagales</taxon>
        <taxon>Cytophagaceae</taxon>
        <taxon>Siphonobacter</taxon>
    </lineage>
</organism>
<keyword evidence="4" id="KW-1185">Reference proteome</keyword>
<proteinExistence type="predicted"/>
<comment type="caution">
    <text evidence="3">The sequence shown here is derived from an EMBL/GenBank/DDBJ whole genome shotgun (WGS) entry which is preliminary data.</text>
</comment>
<dbReference type="RefSeq" id="WP_104715520.1">
    <property type="nucleotide sequence ID" value="NZ_PTRA01000006.1"/>
</dbReference>
<evidence type="ECO:0000259" key="2">
    <source>
        <dbReference type="Pfam" id="PF16401"/>
    </source>
</evidence>
<dbReference type="Pfam" id="PF16401">
    <property type="entry name" value="DUF5009"/>
    <property type="match status" value="1"/>
</dbReference>
<evidence type="ECO:0000313" key="3">
    <source>
        <dbReference type="EMBL" id="PQA54396.1"/>
    </source>
</evidence>
<protein>
    <recommendedName>
        <fullName evidence="2">DUF5009 domain-containing protein</fullName>
    </recommendedName>
</protein>
<dbReference type="PANTHER" id="PTHR31061:SF24">
    <property type="entry name" value="LD22376P"/>
    <property type="match status" value="1"/>
</dbReference>
<dbReference type="Proteomes" id="UP000239590">
    <property type="component" value="Unassembled WGS sequence"/>
</dbReference>
<feature type="transmembrane region" description="Helical" evidence="1">
    <location>
        <begin position="263"/>
        <end position="283"/>
    </location>
</feature>
<feature type="transmembrane region" description="Helical" evidence="1">
    <location>
        <begin position="173"/>
        <end position="192"/>
    </location>
</feature>
<feature type="transmembrane region" description="Helical" evidence="1">
    <location>
        <begin position="144"/>
        <end position="161"/>
    </location>
</feature>
<feature type="transmembrane region" description="Helical" evidence="1">
    <location>
        <begin position="289"/>
        <end position="310"/>
    </location>
</feature>
<keyword evidence="1" id="KW-0472">Membrane</keyword>
<feature type="transmembrane region" description="Helical" evidence="1">
    <location>
        <begin position="45"/>
        <end position="64"/>
    </location>
</feature>
<feature type="transmembrane region" description="Helical" evidence="1">
    <location>
        <begin position="230"/>
        <end position="251"/>
    </location>
</feature>
<dbReference type="EMBL" id="PTRA01000006">
    <property type="protein sequence ID" value="PQA54396.1"/>
    <property type="molecule type" value="Genomic_DNA"/>
</dbReference>
<accession>A0A2S7IFW4</accession>
<feature type="domain" description="DUF5009" evidence="2">
    <location>
        <begin position="7"/>
        <end position="156"/>
    </location>
</feature>
<keyword evidence="1" id="KW-1133">Transmembrane helix</keyword>
<feature type="transmembrane region" description="Helical" evidence="1">
    <location>
        <begin position="12"/>
        <end position="33"/>
    </location>
</feature>
<sequence length="388" mass="42505">MKNSRIPSIDVFRGLTMLLMIFVNDLWTLRAIPSWLEHAEADVDFLGLADTVFPCFLFILGMSIPLGVDARLTKGESPVRISGHIVLRTLALLVMGIFTVNVPELNANLTGLSSAWFQILMVTAFFLIWNVYPKTFPSSTVRVLQGIGIVILLVLAVRFRGGTPENPQIFRPQWWGILGLIGWSYGVSALLYLGMKGKVGALAAAFLFFTLTTIAAHADWQVGGFDVKDIILGNGAFHAFTMAGLLTTLLLRKQDSIRGLSFLLGAGCLMLGAGFIAHAYFIISKIQATPTWVFFCTGIALLTYAVVYGLVEIGQKVHWFTWLKPAGIYTLTCYLLPYYFYSLAELTGRSLPDAVLTGGVGLLKSLAFAGLVLITAQLLSKINIRLKL</sequence>
<feature type="transmembrane region" description="Helical" evidence="1">
    <location>
        <begin position="199"/>
        <end position="218"/>
    </location>
</feature>
<dbReference type="AlphaFoldDB" id="A0A2S7IFW4"/>